<feature type="domain" description="Carbohydrate kinase FGGY C-terminal" evidence="5">
    <location>
        <begin position="246"/>
        <end position="436"/>
    </location>
</feature>
<dbReference type="InterPro" id="IPR000577">
    <property type="entry name" value="Carb_kinase_FGGY"/>
</dbReference>
<accession>A0A1F7FBE1</accession>
<dbReference type="GO" id="GO:0005829">
    <property type="term" value="C:cytosol"/>
    <property type="evidence" value="ECO:0007669"/>
    <property type="project" value="TreeGrafter"/>
</dbReference>
<dbReference type="Pfam" id="PF00370">
    <property type="entry name" value="FGGY_N"/>
    <property type="match status" value="1"/>
</dbReference>
<dbReference type="AlphaFoldDB" id="A0A1F7FBE1"/>
<keyword evidence="3" id="KW-0418">Kinase</keyword>
<dbReference type="SUPFAM" id="SSF53067">
    <property type="entry name" value="Actin-like ATPase domain"/>
    <property type="match status" value="2"/>
</dbReference>
<dbReference type="GO" id="GO:0050277">
    <property type="term" value="F:sedoheptulokinase activity"/>
    <property type="evidence" value="ECO:0007669"/>
    <property type="project" value="TreeGrafter"/>
</dbReference>
<evidence type="ECO:0000256" key="2">
    <source>
        <dbReference type="ARBA" id="ARBA00022679"/>
    </source>
</evidence>
<evidence type="ECO:0000313" key="7">
    <source>
        <dbReference type="Proteomes" id="UP000179243"/>
    </source>
</evidence>
<dbReference type="Pfam" id="PF02782">
    <property type="entry name" value="FGGY_C"/>
    <property type="match status" value="1"/>
</dbReference>
<sequence length="457" mass="48876">MRFIGIDIGTTSLCGVAIDTNTGRILESITRDNRAHLPGRHAWEKLQAPDAIAASVRSLVNTLLKVSSPCAGIGITGQMHGMLYVDKHGAAVSPLFTWQDSRAGLACSGQKTYAQLLCDLTGLAAAPGFGLATHFYNIRNKLVPRTAVFLCTIGDYAVMKLTQGKVPVMDPTNSASLGLFNLEKLRFDTSTLMQARLRPSLIPNLVSSGTHIGVTTGNVPVFAALGDNQASVLGSLRSVKNSLLVNMGTGGQVSAFLPSYLRLKGLDLRPFPGSGYIAVGASLCGGKAYALLADFFQHVCREMAGTSARNIYARMEKAARIAPDRFPSLLVDTRFCGTRDNPSLCGAINTITLDNLQPGALIRGVLAGMAHELHEYYRMMPGAVVKKMTMLVGSGNGVRKNPLLGKILEKTFGMRMRVPLYCEEAALGAALCAGVGAGRFKDFFDAGSVLRYINYHQ</sequence>
<dbReference type="InterPro" id="IPR043129">
    <property type="entry name" value="ATPase_NBD"/>
</dbReference>
<dbReference type="GO" id="GO:0006071">
    <property type="term" value="P:glycerol metabolic process"/>
    <property type="evidence" value="ECO:0007669"/>
    <property type="project" value="TreeGrafter"/>
</dbReference>
<dbReference type="InterPro" id="IPR018485">
    <property type="entry name" value="FGGY_C"/>
</dbReference>
<feature type="domain" description="Carbohydrate kinase FGGY N-terminal" evidence="4">
    <location>
        <begin position="4"/>
        <end position="234"/>
    </location>
</feature>
<reference evidence="6 7" key="1">
    <citation type="journal article" date="2016" name="Nat. Commun.">
        <title>Thousands of microbial genomes shed light on interconnected biogeochemical processes in an aquifer system.</title>
        <authorList>
            <person name="Anantharaman K."/>
            <person name="Brown C.T."/>
            <person name="Hug L.A."/>
            <person name="Sharon I."/>
            <person name="Castelle C.J."/>
            <person name="Probst A.J."/>
            <person name="Thomas B.C."/>
            <person name="Singh A."/>
            <person name="Wilkins M.J."/>
            <person name="Karaoz U."/>
            <person name="Brodie E.L."/>
            <person name="Williams K.H."/>
            <person name="Hubbard S.S."/>
            <person name="Banfield J.F."/>
        </authorList>
    </citation>
    <scope>NUCLEOTIDE SEQUENCE [LARGE SCALE GENOMIC DNA]</scope>
</reference>
<dbReference type="Gene3D" id="3.30.420.40">
    <property type="match status" value="2"/>
</dbReference>
<comment type="similarity">
    <text evidence="1">Belongs to the FGGY kinase family.</text>
</comment>
<keyword evidence="2" id="KW-0808">Transferase</keyword>
<dbReference type="EMBL" id="MFYX01000078">
    <property type="protein sequence ID" value="OGK03979.1"/>
    <property type="molecule type" value="Genomic_DNA"/>
</dbReference>
<comment type="caution">
    <text evidence="6">The sequence shown here is derived from an EMBL/GenBank/DDBJ whole genome shotgun (WGS) entry which is preliminary data.</text>
</comment>
<gene>
    <name evidence="6" type="ORF">A2519_04625</name>
</gene>
<dbReference type="InterPro" id="IPR018484">
    <property type="entry name" value="FGGY_N"/>
</dbReference>
<proteinExistence type="inferred from homology"/>
<evidence type="ECO:0008006" key="8">
    <source>
        <dbReference type="Google" id="ProtNLM"/>
    </source>
</evidence>
<organism evidence="6 7">
    <name type="scientific">Candidatus Raymondbacteria bacterium RIFOXYD12_FULL_49_13</name>
    <dbReference type="NCBI Taxonomy" id="1817890"/>
    <lineage>
        <taxon>Bacteria</taxon>
        <taxon>Raymondiibacteriota</taxon>
    </lineage>
</organism>
<protein>
    <recommendedName>
        <fullName evidence="8">Carbohydrate kinase FGGY N-terminal domain-containing protein</fullName>
    </recommendedName>
</protein>
<evidence type="ECO:0000313" key="6">
    <source>
        <dbReference type="EMBL" id="OGK03979.1"/>
    </source>
</evidence>
<dbReference type="Proteomes" id="UP000179243">
    <property type="component" value="Unassembled WGS sequence"/>
</dbReference>
<evidence type="ECO:0000256" key="3">
    <source>
        <dbReference type="ARBA" id="ARBA00022777"/>
    </source>
</evidence>
<evidence type="ECO:0000259" key="5">
    <source>
        <dbReference type="Pfam" id="PF02782"/>
    </source>
</evidence>
<dbReference type="PIRSF" id="PIRSF000538">
    <property type="entry name" value="GlpK"/>
    <property type="match status" value="1"/>
</dbReference>
<dbReference type="PANTHER" id="PTHR10196">
    <property type="entry name" value="SUGAR KINASE"/>
    <property type="match status" value="1"/>
</dbReference>
<dbReference type="CDD" id="cd07777">
    <property type="entry name" value="ASKHA_NBD_FGGY_SHK"/>
    <property type="match status" value="1"/>
</dbReference>
<name>A0A1F7FBE1_UNCRA</name>
<evidence type="ECO:0000256" key="1">
    <source>
        <dbReference type="ARBA" id="ARBA00009156"/>
    </source>
</evidence>
<evidence type="ECO:0000259" key="4">
    <source>
        <dbReference type="Pfam" id="PF00370"/>
    </source>
</evidence>
<dbReference type="PANTHER" id="PTHR10196:SF67">
    <property type="entry name" value="SEDOHEPTULOKINASE"/>
    <property type="match status" value="1"/>
</dbReference>